<reference evidence="1 2" key="1">
    <citation type="journal article" date="2011" name="J. Bacteriol.">
        <title>Complete genome sequence of Amycolicicoccus subflavus DQS3-9A1T, an actinomycete isolated from crude oil-polluted soil.</title>
        <authorList>
            <person name="Cai M."/>
            <person name="Chen W.M."/>
            <person name="Nie Y."/>
            <person name="Chi C.Q."/>
            <person name="Wang Y.N."/>
            <person name="Tang Y.Q."/>
            <person name="Li G.Y."/>
            <person name="Wu X.L."/>
        </authorList>
    </citation>
    <scope>NUCLEOTIDE SEQUENCE [LARGE SCALE GENOMIC DNA]</scope>
    <source>
        <strain evidence="2">DSM 45089 / DQS3-9A1</strain>
    </source>
</reference>
<evidence type="ECO:0000313" key="1">
    <source>
        <dbReference type="EMBL" id="AEF39358.1"/>
    </source>
</evidence>
<evidence type="ECO:0000313" key="2">
    <source>
        <dbReference type="Proteomes" id="UP000009235"/>
    </source>
</evidence>
<dbReference type="HOGENOM" id="CLU_3323718_0_0_11"/>
<name>F6EN41_HOYSD</name>
<proteinExistence type="predicted"/>
<dbReference type="AlphaFoldDB" id="F6EN41"/>
<accession>F6EN41</accession>
<dbReference type="Proteomes" id="UP000009235">
    <property type="component" value="Chromosome"/>
</dbReference>
<organism evidence="1 2">
    <name type="scientific">Hoyosella subflava (strain DSM 45089 / JCM 17490 / NBRC 109087 / DQS3-9A1)</name>
    <name type="common">Amycolicicoccus subflavus</name>
    <dbReference type="NCBI Taxonomy" id="443218"/>
    <lineage>
        <taxon>Bacteria</taxon>
        <taxon>Bacillati</taxon>
        <taxon>Actinomycetota</taxon>
        <taxon>Actinomycetes</taxon>
        <taxon>Mycobacteriales</taxon>
        <taxon>Hoyosellaceae</taxon>
        <taxon>Hoyosella</taxon>
    </lineage>
</organism>
<protein>
    <submittedName>
        <fullName evidence="1">Uncharacterized protein</fullName>
    </submittedName>
</protein>
<dbReference type="EMBL" id="CP002786">
    <property type="protein sequence ID" value="AEF39358.1"/>
    <property type="molecule type" value="Genomic_DNA"/>
</dbReference>
<gene>
    <name evidence="1" type="ordered locus">AS9A_0906</name>
</gene>
<keyword evidence="2" id="KW-1185">Reference proteome</keyword>
<sequence length="38" mass="4092">MAFHAHLGALIRSHQVREVIAQGGLQLALTLCEVDVHG</sequence>
<dbReference type="KEGG" id="asd:AS9A_0906"/>